<dbReference type="SUPFAM" id="SSF54631">
    <property type="entry name" value="CBS-domain pair"/>
    <property type="match status" value="1"/>
</dbReference>
<keyword evidence="5 7" id="KW-0129">CBS domain</keyword>
<dbReference type="PANTHER" id="PTHR22777:SF4">
    <property type="entry name" value="UPF0053 PROTEIN SLL1254"/>
    <property type="match status" value="1"/>
</dbReference>
<comment type="subcellular location">
    <subcellularLocation>
        <location evidence="1">Membrane</location>
        <topology evidence="1">Multi-pass membrane protein</topology>
    </subcellularLocation>
</comment>
<dbReference type="PROSITE" id="PS51371">
    <property type="entry name" value="CBS"/>
    <property type="match status" value="1"/>
</dbReference>
<feature type="domain" description="CBS" evidence="10">
    <location>
        <begin position="245"/>
        <end position="303"/>
    </location>
</feature>
<dbReference type="InterPro" id="IPR000644">
    <property type="entry name" value="CBS_dom"/>
</dbReference>
<dbReference type="InterPro" id="IPR044751">
    <property type="entry name" value="Ion_transp-like_CBS"/>
</dbReference>
<evidence type="ECO:0000256" key="7">
    <source>
        <dbReference type="PROSITE-ProRule" id="PRU00703"/>
    </source>
</evidence>
<evidence type="ECO:0000256" key="5">
    <source>
        <dbReference type="ARBA" id="ARBA00023122"/>
    </source>
</evidence>
<evidence type="ECO:0000259" key="11">
    <source>
        <dbReference type="PROSITE" id="PS51846"/>
    </source>
</evidence>
<dbReference type="InterPro" id="IPR046342">
    <property type="entry name" value="CBS_dom_sf"/>
</dbReference>
<evidence type="ECO:0000256" key="8">
    <source>
        <dbReference type="PROSITE-ProRule" id="PRU01193"/>
    </source>
</evidence>
<dbReference type="EMBL" id="BSPO01000003">
    <property type="protein sequence ID" value="GLS84038.1"/>
    <property type="molecule type" value="Genomic_DNA"/>
</dbReference>
<gene>
    <name evidence="12" type="ORF">GCM10007894_20150</name>
</gene>
<feature type="transmembrane region" description="Helical" evidence="9">
    <location>
        <begin position="73"/>
        <end position="91"/>
    </location>
</feature>
<sequence>MCSIMEAVLLSVTPSYVANLKQTSPAAANRLANQKDNVEAPLAAILTLNTVAHTAGAAGAGAQASKVFGDHMLGIFSAILTLLILFLSEIIPKTLGANYWRQLAPSVSLMLLWLGKLMAPLVWVSLQLSKVLGRAEPGHYVRQEMSAMADIGREQGELDESESKFLKKMLNAREMAVTAVMTPRTVMFSMNQDTSLQDYHRHHNNSPFSRIPVFEGNPDNVTGYVMRNDLLLAEKSGPTQPLASLKKTITVIPETAKILDVFELLIKRHSQIAMVVDEYGDIQGLVTQEDIIESMLGLEIVDSNDPVTDMQRLARRLWQHRIKEKGIKISHED</sequence>
<evidence type="ECO:0000313" key="12">
    <source>
        <dbReference type="EMBL" id="GLS84038.1"/>
    </source>
</evidence>
<proteinExistence type="predicted"/>
<dbReference type="PROSITE" id="PS51846">
    <property type="entry name" value="CNNM"/>
    <property type="match status" value="1"/>
</dbReference>
<evidence type="ECO:0000313" key="13">
    <source>
        <dbReference type="Proteomes" id="UP001157439"/>
    </source>
</evidence>
<dbReference type="Gene3D" id="3.10.580.10">
    <property type="entry name" value="CBS-domain"/>
    <property type="match status" value="1"/>
</dbReference>
<dbReference type="Pfam" id="PF00571">
    <property type="entry name" value="CBS"/>
    <property type="match status" value="1"/>
</dbReference>
<reference evidence="12 13" key="1">
    <citation type="journal article" date="2014" name="Int. J. Syst. Evol. Microbiol.">
        <title>Complete genome sequence of Corynebacterium casei LMG S-19264T (=DSM 44701T), isolated from a smear-ripened cheese.</title>
        <authorList>
            <consortium name="US DOE Joint Genome Institute (JGI-PGF)"/>
            <person name="Walter F."/>
            <person name="Albersmeier A."/>
            <person name="Kalinowski J."/>
            <person name="Ruckert C."/>
        </authorList>
    </citation>
    <scope>NUCLEOTIDE SEQUENCE [LARGE SCALE GENOMIC DNA]</scope>
    <source>
        <strain evidence="12 13">NBRC 112785</strain>
    </source>
</reference>
<evidence type="ECO:0000256" key="1">
    <source>
        <dbReference type="ARBA" id="ARBA00004141"/>
    </source>
</evidence>
<feature type="domain" description="CNNM transmembrane" evidence="11">
    <location>
        <begin position="1"/>
        <end position="162"/>
    </location>
</feature>
<evidence type="ECO:0000256" key="4">
    <source>
        <dbReference type="ARBA" id="ARBA00022989"/>
    </source>
</evidence>
<evidence type="ECO:0000256" key="2">
    <source>
        <dbReference type="ARBA" id="ARBA00022692"/>
    </source>
</evidence>
<dbReference type="PANTHER" id="PTHR22777">
    <property type="entry name" value="HEMOLYSIN-RELATED"/>
    <property type="match status" value="1"/>
</dbReference>
<dbReference type="InterPro" id="IPR002550">
    <property type="entry name" value="CNNM"/>
</dbReference>
<dbReference type="AlphaFoldDB" id="A0AA37TR60"/>
<evidence type="ECO:0000256" key="6">
    <source>
        <dbReference type="ARBA" id="ARBA00023136"/>
    </source>
</evidence>
<protein>
    <submittedName>
        <fullName evidence="12">Hemolysin</fullName>
    </submittedName>
</protein>
<name>A0AA37TR60_9GAMM</name>
<evidence type="ECO:0000256" key="3">
    <source>
        <dbReference type="ARBA" id="ARBA00022737"/>
    </source>
</evidence>
<keyword evidence="6 8" id="KW-0472">Membrane</keyword>
<dbReference type="Pfam" id="PF01595">
    <property type="entry name" value="CNNM"/>
    <property type="match status" value="1"/>
</dbReference>
<feature type="transmembrane region" description="Helical" evidence="9">
    <location>
        <begin position="103"/>
        <end position="124"/>
    </location>
</feature>
<keyword evidence="13" id="KW-1185">Reference proteome</keyword>
<comment type="caution">
    <text evidence="12">The sequence shown here is derived from an EMBL/GenBank/DDBJ whole genome shotgun (WGS) entry which is preliminary data.</text>
</comment>
<organism evidence="12 13">
    <name type="scientific">Paraferrimonas haliotis</name>
    <dbReference type="NCBI Taxonomy" id="2013866"/>
    <lineage>
        <taxon>Bacteria</taxon>
        <taxon>Pseudomonadati</taxon>
        <taxon>Pseudomonadota</taxon>
        <taxon>Gammaproteobacteria</taxon>
        <taxon>Alteromonadales</taxon>
        <taxon>Ferrimonadaceae</taxon>
        <taxon>Paraferrimonas</taxon>
    </lineage>
</organism>
<evidence type="ECO:0000259" key="10">
    <source>
        <dbReference type="PROSITE" id="PS51371"/>
    </source>
</evidence>
<keyword evidence="3" id="KW-0677">Repeat</keyword>
<evidence type="ECO:0000256" key="9">
    <source>
        <dbReference type="SAM" id="Phobius"/>
    </source>
</evidence>
<keyword evidence="2 8" id="KW-0812">Transmembrane</keyword>
<keyword evidence="4 8" id="KW-1133">Transmembrane helix</keyword>
<accession>A0AA37TR60</accession>
<dbReference type="GO" id="GO:0005886">
    <property type="term" value="C:plasma membrane"/>
    <property type="evidence" value="ECO:0007669"/>
    <property type="project" value="TreeGrafter"/>
</dbReference>
<dbReference type="Proteomes" id="UP001157439">
    <property type="component" value="Unassembled WGS sequence"/>
</dbReference>
<dbReference type="CDD" id="cd04590">
    <property type="entry name" value="CBS_pair_CorC_HlyC_assoc"/>
    <property type="match status" value="1"/>
</dbReference>